<dbReference type="InterPro" id="IPR034741">
    <property type="entry name" value="Terpene_cyclase-like_1_C"/>
</dbReference>
<keyword evidence="9" id="KW-1185">Reference proteome</keyword>
<dbReference type="CDD" id="cd00684">
    <property type="entry name" value="Terpene_cyclase_plant_C1"/>
    <property type="match status" value="1"/>
</dbReference>
<feature type="domain" description="Terpene synthase N-terminal" evidence="6">
    <location>
        <begin position="24"/>
        <end position="199"/>
    </location>
</feature>
<proteinExistence type="predicted"/>
<dbReference type="PANTHER" id="PTHR31225">
    <property type="entry name" value="OS04G0344100 PROTEIN-RELATED"/>
    <property type="match status" value="1"/>
</dbReference>
<dbReference type="InterPro" id="IPR036965">
    <property type="entry name" value="Terpene_synth_N_sf"/>
</dbReference>
<evidence type="ECO:0000256" key="3">
    <source>
        <dbReference type="ARBA" id="ARBA00022723"/>
    </source>
</evidence>
<dbReference type="Gene3D" id="1.50.10.130">
    <property type="entry name" value="Terpene synthase, N-terminal domain"/>
    <property type="match status" value="1"/>
</dbReference>
<comment type="pathway">
    <text evidence="2">Secondary metabolite biosynthesis; terpenoid biosynthesis.</text>
</comment>
<dbReference type="FunFam" id="1.50.10.130:FF:000001">
    <property type="entry name" value="Isoprene synthase, chloroplastic"/>
    <property type="match status" value="1"/>
</dbReference>
<evidence type="ECO:0000256" key="5">
    <source>
        <dbReference type="ARBA" id="ARBA00023239"/>
    </source>
</evidence>
<feature type="domain" description="Terpene synthase metal-binding" evidence="7">
    <location>
        <begin position="256"/>
        <end position="498"/>
    </location>
</feature>
<dbReference type="EMBL" id="NKXS01006799">
    <property type="protein sequence ID" value="PIN00714.1"/>
    <property type="molecule type" value="Genomic_DNA"/>
</dbReference>
<dbReference type="InterPro" id="IPR005630">
    <property type="entry name" value="Terpene_synthase_metal-bd"/>
</dbReference>
<keyword evidence="3" id="KW-0479">Metal-binding</keyword>
<dbReference type="GO" id="GO:0034005">
    <property type="term" value="F:germacrene-A synthase activity"/>
    <property type="evidence" value="ECO:0007669"/>
    <property type="project" value="UniProtKB-EC"/>
</dbReference>
<dbReference type="SUPFAM" id="SSF48239">
    <property type="entry name" value="Terpenoid cyclases/Protein prenyltransferases"/>
    <property type="match status" value="1"/>
</dbReference>
<dbReference type="Gene3D" id="1.10.600.10">
    <property type="entry name" value="Farnesyl Diphosphate Synthase"/>
    <property type="match status" value="1"/>
</dbReference>
<keyword evidence="5 8" id="KW-0456">Lyase</keyword>
<gene>
    <name evidence="8" type="ORF">CDL12_26784</name>
</gene>
<dbReference type="OrthoDB" id="1877784at2759"/>
<dbReference type="InterPro" id="IPR050148">
    <property type="entry name" value="Terpene_synthase-like"/>
</dbReference>
<evidence type="ECO:0000256" key="4">
    <source>
        <dbReference type="ARBA" id="ARBA00022842"/>
    </source>
</evidence>
<dbReference type="STRING" id="429701.A0A2G9G5X4"/>
<evidence type="ECO:0000313" key="9">
    <source>
        <dbReference type="Proteomes" id="UP000231279"/>
    </source>
</evidence>
<reference evidence="9" key="1">
    <citation type="journal article" date="2018" name="Gigascience">
        <title>Genome assembly of the Pink Ipe (Handroanthus impetiginosus, Bignoniaceae), a highly valued, ecologically keystone Neotropical timber forest tree.</title>
        <authorList>
            <person name="Silva-Junior O.B."/>
            <person name="Grattapaglia D."/>
            <person name="Novaes E."/>
            <person name="Collevatti R.G."/>
        </authorList>
    </citation>
    <scope>NUCLEOTIDE SEQUENCE [LARGE SCALE GENOMIC DNA]</scope>
    <source>
        <strain evidence="9">cv. UFG-1</strain>
    </source>
</reference>
<dbReference type="SFLD" id="SFLDS00005">
    <property type="entry name" value="Isoprenoid_Synthase_Type_I"/>
    <property type="match status" value="1"/>
</dbReference>
<dbReference type="InterPro" id="IPR001906">
    <property type="entry name" value="Terpene_synth_N"/>
</dbReference>
<evidence type="ECO:0000259" key="6">
    <source>
        <dbReference type="Pfam" id="PF01397"/>
    </source>
</evidence>
<dbReference type="EC" id="4.2.3.23" evidence="8"/>
<accession>A0A2G9G5X4</accession>
<comment type="caution">
    <text evidence="8">The sequence shown here is derived from an EMBL/GenBank/DDBJ whole genome shotgun (WGS) entry which is preliminary data.</text>
</comment>
<evidence type="ECO:0000313" key="8">
    <source>
        <dbReference type="EMBL" id="PIN00714.1"/>
    </source>
</evidence>
<dbReference type="Pfam" id="PF01397">
    <property type="entry name" value="Terpene_synth"/>
    <property type="match status" value="1"/>
</dbReference>
<evidence type="ECO:0000259" key="7">
    <source>
        <dbReference type="Pfam" id="PF03936"/>
    </source>
</evidence>
<sequence>MASTNAVNCQKEIARPVANFPPSLWGDRFINYTSDTQLREEYSKAIEVLKNEVRNVLIASNSNLVGALSLVDTVERLGISYHFENEIEKILQLFVELRTNNYEDEAYDLYTVSLHFRVFRQHGYRMSSDIFGKFKDNEGKFQEGLKNDAKGLLSLYEAAHLRIHEEEILEDALSFATSNLKSIAPNLGSPLRQQVSHALVQPLHFGNPRIEARNFISLYEEDESRNEILLRFAKLDYNFLQMLHKEELHEISRWWKELGLISKLQYARDRVVECFFWAMGVYHQPQYSRARVTLTKTIVMTSIIDDTYDAYGTIEELDIFTEAIERWDISQIDRLPDYIKPFYEALLELYVQFEQELAGEGRSYAVCYAKKAVHFSVILNLNEFLNLTNDQWFIEGYLRPFNEYLNNALITCTYFYHATTSLLGTKFAMKEEFDWLSKKPKVLVGGLTICRVIDDIAYVEKERGQIATGIECYMKEFGVTKDEAVNKFSEIATNAWKDMNEECLSPSSISRDVLMIILNFACILDVAYKNNEDSYTRPEKVLKPHIIALVVDPVKI</sequence>
<dbReference type="GO" id="GO:0016102">
    <property type="term" value="P:diterpenoid biosynthetic process"/>
    <property type="evidence" value="ECO:0007669"/>
    <property type="project" value="InterPro"/>
</dbReference>
<dbReference type="InterPro" id="IPR044814">
    <property type="entry name" value="Terpene_cyclase_plant_C1"/>
</dbReference>
<dbReference type="InterPro" id="IPR008949">
    <property type="entry name" value="Isoprenoid_synthase_dom_sf"/>
</dbReference>
<dbReference type="FunFam" id="1.10.600.10:FF:000007">
    <property type="entry name" value="Isoprene synthase, chloroplastic"/>
    <property type="match status" value="1"/>
</dbReference>
<protein>
    <submittedName>
        <fullName evidence="8">Germacrene-A synthase</fullName>
        <ecNumber evidence="8">4.2.3.23</ecNumber>
    </submittedName>
</protein>
<evidence type="ECO:0000256" key="1">
    <source>
        <dbReference type="ARBA" id="ARBA00001946"/>
    </source>
</evidence>
<evidence type="ECO:0000256" key="2">
    <source>
        <dbReference type="ARBA" id="ARBA00004721"/>
    </source>
</evidence>
<dbReference type="InterPro" id="IPR008930">
    <property type="entry name" value="Terpenoid_cyclase/PrenylTrfase"/>
</dbReference>
<dbReference type="PANTHER" id="PTHR31225:SF93">
    <property type="entry name" value="ALPHA-HUMULENE_(-)-(E)-BETA-CARYOPHYLLENE SYNTHASE"/>
    <property type="match status" value="1"/>
</dbReference>
<dbReference type="SUPFAM" id="SSF48576">
    <property type="entry name" value="Terpenoid synthases"/>
    <property type="match status" value="1"/>
</dbReference>
<dbReference type="Pfam" id="PF03936">
    <property type="entry name" value="Terpene_synth_C"/>
    <property type="match status" value="1"/>
</dbReference>
<organism evidence="8 9">
    <name type="scientific">Handroanthus impetiginosus</name>
    <dbReference type="NCBI Taxonomy" id="429701"/>
    <lineage>
        <taxon>Eukaryota</taxon>
        <taxon>Viridiplantae</taxon>
        <taxon>Streptophyta</taxon>
        <taxon>Embryophyta</taxon>
        <taxon>Tracheophyta</taxon>
        <taxon>Spermatophyta</taxon>
        <taxon>Magnoliopsida</taxon>
        <taxon>eudicotyledons</taxon>
        <taxon>Gunneridae</taxon>
        <taxon>Pentapetalae</taxon>
        <taxon>asterids</taxon>
        <taxon>lamiids</taxon>
        <taxon>Lamiales</taxon>
        <taxon>Bignoniaceae</taxon>
        <taxon>Crescentiina</taxon>
        <taxon>Tabebuia alliance</taxon>
        <taxon>Handroanthus</taxon>
    </lineage>
</organism>
<comment type="cofactor">
    <cofactor evidence="1">
        <name>Mg(2+)</name>
        <dbReference type="ChEBI" id="CHEBI:18420"/>
    </cofactor>
</comment>
<dbReference type="SFLD" id="SFLDG01019">
    <property type="entry name" value="Terpene_Cyclase_Like_1_C_Termi"/>
    <property type="match status" value="1"/>
</dbReference>
<keyword evidence="4" id="KW-0460">Magnesium</keyword>
<dbReference type="AlphaFoldDB" id="A0A2G9G5X4"/>
<name>A0A2G9G5X4_9LAMI</name>
<dbReference type="GO" id="GO:0000287">
    <property type="term" value="F:magnesium ion binding"/>
    <property type="evidence" value="ECO:0007669"/>
    <property type="project" value="InterPro"/>
</dbReference>
<dbReference type="Proteomes" id="UP000231279">
    <property type="component" value="Unassembled WGS sequence"/>
</dbReference>